<evidence type="ECO:0000313" key="2">
    <source>
        <dbReference type="Proteomes" id="UP000183832"/>
    </source>
</evidence>
<dbReference type="Proteomes" id="UP000183832">
    <property type="component" value="Unassembled WGS sequence"/>
</dbReference>
<organism evidence="1 2">
    <name type="scientific">Clunio marinus</name>
    <dbReference type="NCBI Taxonomy" id="568069"/>
    <lineage>
        <taxon>Eukaryota</taxon>
        <taxon>Metazoa</taxon>
        <taxon>Ecdysozoa</taxon>
        <taxon>Arthropoda</taxon>
        <taxon>Hexapoda</taxon>
        <taxon>Insecta</taxon>
        <taxon>Pterygota</taxon>
        <taxon>Neoptera</taxon>
        <taxon>Endopterygota</taxon>
        <taxon>Diptera</taxon>
        <taxon>Nematocera</taxon>
        <taxon>Chironomoidea</taxon>
        <taxon>Chironomidae</taxon>
        <taxon>Clunio</taxon>
    </lineage>
</organism>
<protein>
    <submittedName>
        <fullName evidence="1">CLUMA_CG006382, isoform A</fullName>
    </submittedName>
</protein>
<name>A0A1J1HZV5_9DIPT</name>
<proteinExistence type="predicted"/>
<gene>
    <name evidence="1" type="ORF">CLUMA_CG006382</name>
</gene>
<dbReference type="AlphaFoldDB" id="A0A1J1HZV5"/>
<sequence>MKALRKKECKEVRKSRREGQIEINIKFGSKKNLPDIKMSSFEIVSMIITYRSNRHKSNKLIFYMFEPIIKSTTYC</sequence>
<keyword evidence="2" id="KW-1185">Reference proteome</keyword>
<accession>A0A1J1HZV5</accession>
<reference evidence="1 2" key="1">
    <citation type="submission" date="2015-04" db="EMBL/GenBank/DDBJ databases">
        <authorList>
            <person name="Syromyatnikov M.Y."/>
            <person name="Popov V.N."/>
        </authorList>
    </citation>
    <scope>NUCLEOTIDE SEQUENCE [LARGE SCALE GENOMIC DNA]</scope>
</reference>
<dbReference type="EMBL" id="CVRI01000035">
    <property type="protein sequence ID" value="CRK92844.1"/>
    <property type="molecule type" value="Genomic_DNA"/>
</dbReference>
<evidence type="ECO:0000313" key="1">
    <source>
        <dbReference type="EMBL" id="CRK92844.1"/>
    </source>
</evidence>